<organism evidence="3 4">
    <name type="scientific">Ramularia collo-cygni</name>
    <dbReference type="NCBI Taxonomy" id="112498"/>
    <lineage>
        <taxon>Eukaryota</taxon>
        <taxon>Fungi</taxon>
        <taxon>Dikarya</taxon>
        <taxon>Ascomycota</taxon>
        <taxon>Pezizomycotina</taxon>
        <taxon>Dothideomycetes</taxon>
        <taxon>Dothideomycetidae</taxon>
        <taxon>Mycosphaerellales</taxon>
        <taxon>Mycosphaerellaceae</taxon>
        <taxon>Ramularia</taxon>
    </lineage>
</organism>
<gene>
    <name evidence="3" type="ORF">RCC_02556</name>
</gene>
<feature type="region of interest" description="Disordered" evidence="1">
    <location>
        <begin position="69"/>
        <end position="88"/>
    </location>
</feature>
<proteinExistence type="predicted"/>
<dbReference type="OrthoDB" id="5312133at2759"/>
<keyword evidence="2" id="KW-1133">Transmembrane helix</keyword>
<keyword evidence="4" id="KW-1185">Reference proteome</keyword>
<dbReference type="Proteomes" id="UP000225277">
    <property type="component" value="Unassembled WGS sequence"/>
</dbReference>
<name>A0A2D3UNT9_9PEZI</name>
<dbReference type="PANTHER" id="PTHR42055:SF1">
    <property type="entry name" value="YALI0E03476P"/>
    <property type="match status" value="1"/>
</dbReference>
<feature type="region of interest" description="Disordered" evidence="1">
    <location>
        <begin position="502"/>
        <end position="530"/>
    </location>
</feature>
<dbReference type="PANTHER" id="PTHR42055">
    <property type="entry name" value="YALI0E03476P"/>
    <property type="match status" value="1"/>
</dbReference>
<evidence type="ECO:0000313" key="4">
    <source>
        <dbReference type="Proteomes" id="UP000225277"/>
    </source>
</evidence>
<keyword evidence="2" id="KW-0812">Transmembrane</keyword>
<feature type="compositionally biased region" description="Basic and acidic residues" evidence="1">
    <location>
        <begin position="514"/>
        <end position="525"/>
    </location>
</feature>
<evidence type="ECO:0000256" key="2">
    <source>
        <dbReference type="SAM" id="Phobius"/>
    </source>
</evidence>
<dbReference type="AlphaFoldDB" id="A0A2D3UNT9"/>
<keyword evidence="2" id="KW-0472">Membrane</keyword>
<accession>A0A2D3UNT9</accession>
<reference evidence="3 4" key="1">
    <citation type="submission" date="2016-03" db="EMBL/GenBank/DDBJ databases">
        <authorList>
            <person name="Ploux O."/>
        </authorList>
    </citation>
    <scope>NUCLEOTIDE SEQUENCE [LARGE SCALE GENOMIC DNA]</scope>
    <source>
        <strain evidence="3 4">URUG2</strain>
    </source>
</reference>
<sequence length="616" mass="68676">MRNPCSALPRRLQIVVTLTTTLLLAIILLLANSSTDQLESVPYGPQLKSDVDAALSNAQQVVDRLPHLNPFGTPAHPPPPEQANSVSGDTRWYSDWKWRNPFSSDVTRDEERAVLPPLRVRPAVYTYFDPAGRRKDEESRVAEQELLKTWRRAWWASGFHPVVLTKSEAMQNPLYRKVQGMGLSDGVMGELMRWLAWASMNGGILTNFLAVPMAVGYDDATLAYLRRGEYPVLTAYEGLGSGLYVGDKEAVADAVHQVVDSPALKSVGKLDEAFPKDTITVDAPPASIAFYSLANLKAKYAPIRDLLDGGNIGEAMTMLPDLITSHLHANWREGFPKGISVVKPLPAKSTSLIESAIDIARNLSSCPISPIPTSCPPNRPKCKPCVSSTMAINTPKVFRNDSSTFTIGIVPHPWTIQTIVKDRQDMDVAFIRRKTDRDIWIEALTKELLGAGVSSHMRLPSLKNAVATEYGNAQSLWLTPEAPLEIESLDWIFGFRIPRETLPTGKSETPVPGPERRPPKPKAEFGDGPVPTEQVLKRERELFDLGKRWLKERKNEEIRGVVEGWNLADTEGWKFVRAWNARREEERRGWERGEVGFVGGRRRDLLGKGLLGRWVD</sequence>
<evidence type="ECO:0000313" key="3">
    <source>
        <dbReference type="EMBL" id="CZT16721.1"/>
    </source>
</evidence>
<protein>
    <submittedName>
        <fullName evidence="3">Uncharacterized protein</fullName>
    </submittedName>
</protein>
<feature type="transmembrane region" description="Helical" evidence="2">
    <location>
        <begin position="12"/>
        <end position="31"/>
    </location>
</feature>
<feature type="unsure residue" description="E or Q" evidence="3">
    <location>
        <position position="111"/>
    </location>
</feature>
<evidence type="ECO:0000256" key="1">
    <source>
        <dbReference type="SAM" id="MobiDB-lite"/>
    </source>
</evidence>
<dbReference type="EMBL" id="FJUY01000003">
    <property type="protein sequence ID" value="CZT16721.1"/>
    <property type="molecule type" value="Genomic_DNA"/>
</dbReference>